<name>A0ABU0LJV7_XANAG</name>
<organism evidence="3 4">
    <name type="scientific">Xanthobacter agilis</name>
    <dbReference type="NCBI Taxonomy" id="47492"/>
    <lineage>
        <taxon>Bacteria</taxon>
        <taxon>Pseudomonadati</taxon>
        <taxon>Pseudomonadota</taxon>
        <taxon>Alphaproteobacteria</taxon>
        <taxon>Hyphomicrobiales</taxon>
        <taxon>Xanthobacteraceae</taxon>
        <taxon>Xanthobacter</taxon>
    </lineage>
</organism>
<evidence type="ECO:0000313" key="4">
    <source>
        <dbReference type="Proteomes" id="UP001241747"/>
    </source>
</evidence>
<dbReference type="InterPro" id="IPR049304">
    <property type="entry name" value="Gly_rich_dom"/>
</dbReference>
<keyword evidence="4" id="KW-1185">Reference proteome</keyword>
<reference evidence="3 4" key="1">
    <citation type="submission" date="2023-07" db="EMBL/GenBank/DDBJ databases">
        <title>Genomic Encyclopedia of Type Strains, Phase IV (KMG-IV): sequencing the most valuable type-strain genomes for metagenomic binning, comparative biology and taxonomic classification.</title>
        <authorList>
            <person name="Goeker M."/>
        </authorList>
    </citation>
    <scope>NUCLEOTIDE SEQUENCE [LARGE SCALE GENOMIC DNA]</scope>
    <source>
        <strain evidence="3 4">DSM 3770</strain>
    </source>
</reference>
<accession>A0ABU0LJV7</accession>
<evidence type="ECO:0000313" key="3">
    <source>
        <dbReference type="EMBL" id="MDQ0507430.1"/>
    </source>
</evidence>
<dbReference type="Pfam" id="PF21722">
    <property type="entry name" value="Gly_rich_2"/>
    <property type="match status" value="1"/>
</dbReference>
<evidence type="ECO:0000256" key="1">
    <source>
        <dbReference type="SAM" id="MobiDB-lite"/>
    </source>
</evidence>
<feature type="compositionally biased region" description="Gly residues" evidence="1">
    <location>
        <begin position="369"/>
        <end position="384"/>
    </location>
</feature>
<dbReference type="Proteomes" id="UP001241747">
    <property type="component" value="Unassembled WGS sequence"/>
</dbReference>
<dbReference type="RefSeq" id="WP_237345815.1">
    <property type="nucleotide sequence ID" value="NZ_JABWGX010000013.1"/>
</dbReference>
<proteinExistence type="predicted"/>
<dbReference type="EMBL" id="JAUSVY010000018">
    <property type="protein sequence ID" value="MDQ0507430.1"/>
    <property type="molecule type" value="Genomic_DNA"/>
</dbReference>
<comment type="caution">
    <text evidence="3">The sequence shown here is derived from an EMBL/GenBank/DDBJ whole genome shotgun (WGS) entry which is preliminary data.</text>
</comment>
<feature type="compositionally biased region" description="Low complexity" evidence="1">
    <location>
        <begin position="385"/>
        <end position="395"/>
    </location>
</feature>
<feature type="compositionally biased region" description="Gly residues" evidence="1">
    <location>
        <begin position="396"/>
        <end position="416"/>
    </location>
</feature>
<protein>
    <recommendedName>
        <fullName evidence="2">Glycine-rich domain-containing protein</fullName>
    </recommendedName>
</protein>
<sequence>MANSNQFLAFGTATGANVLGQSAYSALTARSTGFQSGVALSQQVNKTLRQATSMTAMLGAFIAAYGGDALDDGDLTTLRANFEAALAYIIDQNLPAETDLSGYLQKAGGAMTGHLRAGEGFWSDARILTSGATLTTDDAGQLIEITASSNVIVNLPSPAYPGNVMYLWNNSVANHSIKTPTAGAFQGPNQSGAESFALKAGATATMISDGYNWVVSSITIDETATTAVAPRLSWFTTSDTYTPQDGTSYALVIAAGGGGGGGDGSSSSGRGGGGGGGGESVIRLLPLASISSASVSIGAGGSNSDGDSQAGNGGTTTFGSYVSAAGGSGGYAGTSAGDYGSAGNGGYSSGAGTIHLRGGTGAQSSDESGGPGGGGFLGLGGGKSSGYSSGTNGTNGFRGGGGGGGHGPSASSGGTGGSGCCIVVEW</sequence>
<feature type="region of interest" description="Disordered" evidence="1">
    <location>
        <begin position="357"/>
        <end position="416"/>
    </location>
</feature>
<feature type="domain" description="Glycine-rich" evidence="2">
    <location>
        <begin position="240"/>
        <end position="423"/>
    </location>
</feature>
<gene>
    <name evidence="3" type="ORF">QOZ94_004254</name>
</gene>
<evidence type="ECO:0000259" key="2">
    <source>
        <dbReference type="Pfam" id="PF21722"/>
    </source>
</evidence>